<sequence>IDKPDLSEVKTFDKRKLRKTTTVEKNTLPSKESKSFRVTRSHWLLPHFTSFPPSPHPSSFSVNCL</sequence>
<evidence type="ECO:0000256" key="1">
    <source>
        <dbReference type="ARBA" id="ARBA00004245"/>
    </source>
</evidence>
<reference evidence="5 6" key="1">
    <citation type="journal article" date="2011" name="Proc. Natl. Acad. Sci. U.S.A.">
        <title>Genetic diversity and population structure of the endangered marsupial Sarcophilus harrisii (Tasmanian devil).</title>
        <authorList>
            <person name="Miller W."/>
            <person name="Hayes V.M."/>
            <person name="Ratan A."/>
            <person name="Petersen D.C."/>
            <person name="Wittekindt N.E."/>
            <person name="Miller J."/>
            <person name="Walenz B."/>
            <person name="Knight J."/>
            <person name="Qi J."/>
            <person name="Zhao F."/>
            <person name="Wang Q."/>
            <person name="Bedoya-Reina O.C."/>
            <person name="Katiyar N."/>
            <person name="Tomsho L.P."/>
            <person name="Kasson L.M."/>
            <person name="Hardie R.A."/>
            <person name="Woodbridge P."/>
            <person name="Tindall E.A."/>
            <person name="Bertelsen M.F."/>
            <person name="Dixon D."/>
            <person name="Pyecroft S."/>
            <person name="Helgen K.M."/>
            <person name="Lesk A.M."/>
            <person name="Pringle T.H."/>
            <person name="Patterson N."/>
            <person name="Zhang Y."/>
            <person name="Kreiss A."/>
            <person name="Woods G.M."/>
            <person name="Jones M.E."/>
            <person name="Schuster S.C."/>
        </authorList>
    </citation>
    <scope>NUCLEOTIDE SEQUENCE [LARGE SCALE GENOMIC DNA]</scope>
</reference>
<dbReference type="PROSITE" id="PS00500">
    <property type="entry name" value="THYMOSIN_B4"/>
    <property type="match status" value="1"/>
</dbReference>
<dbReference type="InterPro" id="IPR001152">
    <property type="entry name" value="Beta-thymosin"/>
</dbReference>
<proteinExistence type="inferred from homology"/>
<comment type="similarity">
    <text evidence="2">Belongs to the thymosin beta family.</text>
</comment>
<comment type="subcellular location">
    <subcellularLocation>
        <location evidence="1">Cytoplasm</location>
        <location evidence="1">Cytoskeleton</location>
    </subcellularLocation>
</comment>
<dbReference type="FunFam" id="1.20.5.520:FF:000001">
    <property type="entry name" value="Thymosin beta"/>
    <property type="match status" value="1"/>
</dbReference>
<dbReference type="AlphaFoldDB" id="A0A7N4PUI6"/>
<keyword evidence="3" id="KW-0963">Cytoplasm</keyword>
<dbReference type="CDD" id="cd22059">
    <property type="entry name" value="WH2_BetaT"/>
    <property type="match status" value="1"/>
</dbReference>
<dbReference type="GO" id="GO:0030334">
    <property type="term" value="P:regulation of cell migration"/>
    <property type="evidence" value="ECO:0007669"/>
    <property type="project" value="TreeGrafter"/>
</dbReference>
<evidence type="ECO:0000313" key="5">
    <source>
        <dbReference type="Ensembl" id="ENSSHAP00000042243.1"/>
    </source>
</evidence>
<reference evidence="5" key="3">
    <citation type="submission" date="2025-09" db="UniProtKB">
        <authorList>
            <consortium name="Ensembl"/>
        </authorList>
    </citation>
    <scope>IDENTIFICATION</scope>
</reference>
<dbReference type="InParanoid" id="A0A7N4PUI6"/>
<dbReference type="GO" id="GO:0003785">
    <property type="term" value="F:actin monomer binding"/>
    <property type="evidence" value="ECO:0007669"/>
    <property type="project" value="InterPro"/>
</dbReference>
<dbReference type="GeneTree" id="ENSGT01150000289373"/>
<dbReference type="Proteomes" id="UP000007648">
    <property type="component" value="Unassembled WGS sequence"/>
</dbReference>
<dbReference type="Pfam" id="PF01290">
    <property type="entry name" value="Thymosin"/>
    <property type="match status" value="1"/>
</dbReference>
<accession>A0A7N4PUI6</accession>
<evidence type="ECO:0000256" key="3">
    <source>
        <dbReference type="ARBA" id="ARBA00022490"/>
    </source>
</evidence>
<organism evidence="5 6">
    <name type="scientific">Sarcophilus harrisii</name>
    <name type="common">Tasmanian devil</name>
    <name type="synonym">Sarcophilus laniarius</name>
    <dbReference type="NCBI Taxonomy" id="9305"/>
    <lineage>
        <taxon>Eukaryota</taxon>
        <taxon>Metazoa</taxon>
        <taxon>Chordata</taxon>
        <taxon>Craniata</taxon>
        <taxon>Vertebrata</taxon>
        <taxon>Euteleostomi</taxon>
        <taxon>Mammalia</taxon>
        <taxon>Metatheria</taxon>
        <taxon>Dasyuromorphia</taxon>
        <taxon>Dasyuridae</taxon>
        <taxon>Sarcophilus</taxon>
    </lineage>
</organism>
<name>A0A7N4PUI6_SARHA</name>
<dbReference type="PANTHER" id="PTHR12021:SF11">
    <property type="entry name" value="THYMOSIN BETA-15A-RELATED"/>
    <property type="match status" value="1"/>
</dbReference>
<evidence type="ECO:0000313" key="6">
    <source>
        <dbReference type="Proteomes" id="UP000007648"/>
    </source>
</evidence>
<reference evidence="5" key="2">
    <citation type="submission" date="2025-08" db="UniProtKB">
        <authorList>
            <consortium name="Ensembl"/>
        </authorList>
    </citation>
    <scope>IDENTIFICATION</scope>
</reference>
<dbReference type="GO" id="GO:0007015">
    <property type="term" value="P:actin filament organization"/>
    <property type="evidence" value="ECO:0007669"/>
    <property type="project" value="InterPro"/>
</dbReference>
<keyword evidence="6" id="KW-1185">Reference proteome</keyword>
<evidence type="ECO:0000256" key="4">
    <source>
        <dbReference type="ARBA" id="ARBA00023212"/>
    </source>
</evidence>
<protein>
    <submittedName>
        <fullName evidence="5">Uncharacterized protein</fullName>
    </submittedName>
</protein>
<evidence type="ECO:0000256" key="2">
    <source>
        <dbReference type="ARBA" id="ARBA00009511"/>
    </source>
</evidence>
<dbReference type="PANTHER" id="PTHR12021">
    <property type="entry name" value="THYMOSIN BETA"/>
    <property type="match status" value="1"/>
</dbReference>
<dbReference type="GO" id="GO:0005856">
    <property type="term" value="C:cytoskeleton"/>
    <property type="evidence" value="ECO:0007669"/>
    <property type="project" value="UniProtKB-SubCell"/>
</dbReference>
<dbReference type="InterPro" id="IPR038386">
    <property type="entry name" value="Beta-thymosin_sf"/>
</dbReference>
<keyword evidence="4" id="KW-0206">Cytoskeleton</keyword>
<dbReference type="GO" id="GO:0005737">
    <property type="term" value="C:cytoplasm"/>
    <property type="evidence" value="ECO:0007669"/>
    <property type="project" value="TreeGrafter"/>
</dbReference>
<dbReference type="Ensembl" id="ENSSHAT00000031567.1">
    <property type="protein sequence ID" value="ENSSHAP00000042243.1"/>
    <property type="gene ID" value="ENSSHAG00000029461.1"/>
</dbReference>
<dbReference type="Gene3D" id="1.20.5.520">
    <property type="entry name" value="Single helix bin"/>
    <property type="match status" value="1"/>
</dbReference>